<dbReference type="InterPro" id="IPR046347">
    <property type="entry name" value="bZIP_sf"/>
</dbReference>
<dbReference type="PROSITE" id="PS50217">
    <property type="entry name" value="BZIP"/>
    <property type="match status" value="1"/>
</dbReference>
<dbReference type="GO" id="GO:0000981">
    <property type="term" value="F:DNA-binding transcription factor activity, RNA polymerase II-specific"/>
    <property type="evidence" value="ECO:0007669"/>
    <property type="project" value="TreeGrafter"/>
</dbReference>
<dbReference type="Pfam" id="PF00170">
    <property type="entry name" value="bZIP_1"/>
    <property type="match status" value="1"/>
</dbReference>
<dbReference type="Gene3D" id="1.20.5.170">
    <property type="match status" value="1"/>
</dbReference>
<dbReference type="Proteomes" id="UP000596742">
    <property type="component" value="Unassembled WGS sequence"/>
</dbReference>
<dbReference type="InterPro" id="IPR004827">
    <property type="entry name" value="bZIP"/>
</dbReference>
<evidence type="ECO:0000256" key="4">
    <source>
        <dbReference type="SAM" id="MobiDB-lite"/>
    </source>
</evidence>
<evidence type="ECO:0000259" key="5">
    <source>
        <dbReference type="PROSITE" id="PS50217"/>
    </source>
</evidence>
<dbReference type="EMBL" id="UYJE01008761">
    <property type="protein sequence ID" value="VDI67043.1"/>
    <property type="molecule type" value="Genomic_DNA"/>
</dbReference>
<dbReference type="GO" id="GO:0005634">
    <property type="term" value="C:nucleus"/>
    <property type="evidence" value="ECO:0007669"/>
    <property type="project" value="TreeGrafter"/>
</dbReference>
<organism evidence="6 7">
    <name type="scientific">Mytilus galloprovincialis</name>
    <name type="common">Mediterranean mussel</name>
    <dbReference type="NCBI Taxonomy" id="29158"/>
    <lineage>
        <taxon>Eukaryota</taxon>
        <taxon>Metazoa</taxon>
        <taxon>Spiralia</taxon>
        <taxon>Lophotrochozoa</taxon>
        <taxon>Mollusca</taxon>
        <taxon>Bivalvia</taxon>
        <taxon>Autobranchia</taxon>
        <taxon>Pteriomorphia</taxon>
        <taxon>Mytilida</taxon>
        <taxon>Mytiloidea</taxon>
        <taxon>Mytilidae</taxon>
        <taxon>Mytilinae</taxon>
        <taxon>Mytilus</taxon>
    </lineage>
</organism>
<dbReference type="PANTHER" id="PTHR23351:SF24">
    <property type="entry name" value="ACTIVATING TRANSCRIPTION FACTOR 3-RELATED"/>
    <property type="match status" value="1"/>
</dbReference>
<evidence type="ECO:0000256" key="1">
    <source>
        <dbReference type="ARBA" id="ARBA00023015"/>
    </source>
</evidence>
<gene>
    <name evidence="6" type="ORF">MGAL_10B093447</name>
</gene>
<name>A0A8B6GPH2_MYTGA</name>
<dbReference type="AlphaFoldDB" id="A0A8B6GPH2"/>
<protein>
    <recommendedName>
        <fullName evidence="5">BZIP domain-containing protein</fullName>
    </recommendedName>
</protein>
<feature type="region of interest" description="Disordered" evidence="4">
    <location>
        <begin position="1"/>
        <end position="22"/>
    </location>
</feature>
<dbReference type="PANTHER" id="PTHR23351">
    <property type="entry name" value="FOS TRANSCRIPTION FACTOR-RELATED"/>
    <property type="match status" value="1"/>
</dbReference>
<evidence type="ECO:0000256" key="3">
    <source>
        <dbReference type="ARBA" id="ARBA00023163"/>
    </source>
</evidence>
<proteinExistence type="predicted"/>
<accession>A0A8B6GPH2</accession>
<dbReference type="SUPFAM" id="SSF57959">
    <property type="entry name" value="Leucine zipper domain"/>
    <property type="match status" value="1"/>
</dbReference>
<feature type="compositionally biased region" description="Low complexity" evidence="4">
    <location>
        <begin position="12"/>
        <end position="22"/>
    </location>
</feature>
<keyword evidence="3" id="KW-0804">Transcription</keyword>
<keyword evidence="7" id="KW-1185">Reference proteome</keyword>
<sequence length="173" mass="20212">MMFENEDDVFTNSPKLNFDDNNNNTNGSFKFNEEDSMLALATEECMKTGTFLPLLKEELKCKILAKCHEEGKQLNIKAEQRVAAPKKKLQPDEEKKLEKRREQNRRAAKKFRERKRSDTDRLEQATTELEVLNHELRDEIRRLSTEYHELHVLLTSHSCVVDNTPSVYGELVT</sequence>
<dbReference type="PROSITE" id="PS00036">
    <property type="entry name" value="BZIP_BASIC"/>
    <property type="match status" value="1"/>
</dbReference>
<comment type="caution">
    <text evidence="6">The sequence shown here is derived from an EMBL/GenBank/DDBJ whole genome shotgun (WGS) entry which is preliminary data.</text>
</comment>
<reference evidence="6" key="1">
    <citation type="submission" date="2018-11" db="EMBL/GenBank/DDBJ databases">
        <authorList>
            <person name="Alioto T."/>
            <person name="Alioto T."/>
        </authorList>
    </citation>
    <scope>NUCLEOTIDE SEQUENCE</scope>
</reference>
<dbReference type="GO" id="GO:0000978">
    <property type="term" value="F:RNA polymerase II cis-regulatory region sequence-specific DNA binding"/>
    <property type="evidence" value="ECO:0007669"/>
    <property type="project" value="TreeGrafter"/>
</dbReference>
<evidence type="ECO:0000313" key="6">
    <source>
        <dbReference type="EMBL" id="VDI67043.1"/>
    </source>
</evidence>
<keyword evidence="2" id="KW-0238">DNA-binding</keyword>
<dbReference type="OrthoDB" id="2596881at2759"/>
<feature type="domain" description="BZIP" evidence="5">
    <location>
        <begin position="94"/>
        <end position="157"/>
    </location>
</feature>
<dbReference type="InterPro" id="IPR000837">
    <property type="entry name" value="AP-1"/>
</dbReference>
<feature type="region of interest" description="Disordered" evidence="4">
    <location>
        <begin position="78"/>
        <end position="120"/>
    </location>
</feature>
<evidence type="ECO:0000256" key="2">
    <source>
        <dbReference type="ARBA" id="ARBA00023125"/>
    </source>
</evidence>
<dbReference type="PRINTS" id="PR00042">
    <property type="entry name" value="LEUZIPPRFOS"/>
</dbReference>
<keyword evidence="1" id="KW-0805">Transcription regulation</keyword>
<evidence type="ECO:0000313" key="7">
    <source>
        <dbReference type="Proteomes" id="UP000596742"/>
    </source>
</evidence>
<feature type="compositionally biased region" description="Basic and acidic residues" evidence="4">
    <location>
        <begin position="89"/>
        <end position="105"/>
    </location>
</feature>
<dbReference type="SMART" id="SM00338">
    <property type="entry name" value="BRLZ"/>
    <property type="match status" value="1"/>
</dbReference>